<organism evidence="2 3">
    <name type="scientific">Papaver atlanticum</name>
    <dbReference type="NCBI Taxonomy" id="357466"/>
    <lineage>
        <taxon>Eukaryota</taxon>
        <taxon>Viridiplantae</taxon>
        <taxon>Streptophyta</taxon>
        <taxon>Embryophyta</taxon>
        <taxon>Tracheophyta</taxon>
        <taxon>Spermatophyta</taxon>
        <taxon>Magnoliopsida</taxon>
        <taxon>Ranunculales</taxon>
        <taxon>Papaveraceae</taxon>
        <taxon>Papaveroideae</taxon>
        <taxon>Papaver</taxon>
    </lineage>
</organism>
<name>A0AAD4TB94_9MAGN</name>
<keyword evidence="3" id="KW-1185">Reference proteome</keyword>
<evidence type="ECO:0000256" key="1">
    <source>
        <dbReference type="SAM" id="MobiDB-lite"/>
    </source>
</evidence>
<reference evidence="2" key="1">
    <citation type="submission" date="2022-04" db="EMBL/GenBank/DDBJ databases">
        <title>A functionally conserved STORR gene fusion in Papaver species that diverged 16.8 million years ago.</title>
        <authorList>
            <person name="Catania T."/>
        </authorList>
    </citation>
    <scope>NUCLEOTIDE SEQUENCE</scope>
    <source>
        <strain evidence="2">S-188037</strain>
    </source>
</reference>
<gene>
    <name evidence="2" type="ORF">MKW98_003318</name>
</gene>
<dbReference type="EMBL" id="JAJJMB010003633">
    <property type="protein sequence ID" value="KAI3946755.1"/>
    <property type="molecule type" value="Genomic_DNA"/>
</dbReference>
<dbReference type="Proteomes" id="UP001202328">
    <property type="component" value="Unassembled WGS sequence"/>
</dbReference>
<evidence type="ECO:0000313" key="3">
    <source>
        <dbReference type="Proteomes" id="UP001202328"/>
    </source>
</evidence>
<comment type="caution">
    <text evidence="2">The sequence shown here is derived from an EMBL/GenBank/DDBJ whole genome shotgun (WGS) entry which is preliminary data.</text>
</comment>
<sequence length="109" mass="12062">MEILIDLSIHGKGIYPNEYSKYLQGEIMGGALSSLGSLDLEYPSTGSLESMEKLYPTQIFDKYYAKDLNPPSKDSRSTFDLGHVLINQNVENGEEVQQPPIDLGAPELP</sequence>
<proteinExistence type="predicted"/>
<evidence type="ECO:0000313" key="2">
    <source>
        <dbReference type="EMBL" id="KAI3946755.1"/>
    </source>
</evidence>
<accession>A0AAD4TB94</accession>
<dbReference type="AlphaFoldDB" id="A0AAD4TB94"/>
<feature type="region of interest" description="Disordered" evidence="1">
    <location>
        <begin position="90"/>
        <end position="109"/>
    </location>
</feature>
<protein>
    <submittedName>
        <fullName evidence="2">Uncharacterized protein</fullName>
    </submittedName>
</protein>